<proteinExistence type="predicted"/>
<organism evidence="2 3">
    <name type="scientific">Polytolypa hystricis (strain UAMH7299)</name>
    <dbReference type="NCBI Taxonomy" id="1447883"/>
    <lineage>
        <taxon>Eukaryota</taxon>
        <taxon>Fungi</taxon>
        <taxon>Dikarya</taxon>
        <taxon>Ascomycota</taxon>
        <taxon>Pezizomycotina</taxon>
        <taxon>Eurotiomycetes</taxon>
        <taxon>Eurotiomycetidae</taxon>
        <taxon>Onygenales</taxon>
        <taxon>Onygenales incertae sedis</taxon>
        <taxon>Polytolypa</taxon>
    </lineage>
</organism>
<dbReference type="Pfam" id="PF11001">
    <property type="entry name" value="AFUB_07903_YDR124W_hel"/>
    <property type="match status" value="1"/>
</dbReference>
<sequence>MVKQPVPISLPFKDYFCVYVDDTGQIRYSSSLSLQTGHSHLEDFKKWFADALQMVPGYDTKSPKTRPPEDLKELKIGDEKILDAYYTGAFKVFQQLNCRQLAKAWIRLIEPRKQVKYPYNGGKGPQGNNGDPEKTKPGWWPAGVPHREPDHLLKAARIKLLVHILHSHEVTADQLEQAGRAVHHLIEPKEKRQVVEEIYRVRRAEEEYERGIDPTPVYVCFQKSMEPETDTDPRCNRDDFEIQPTKRPFEDSEASLNNTVSPQKQRASNVFPFPMPTSTLSPVAQPFNDIKENCSPGFSHFRAPSPSDLKPSTKHLGFTQPGCPPSPVDDQIQWGLQKSWMSSCHPSWANYQQVSNTPIIFATPGYDLMSQRVSMIPTTKEPAPILITGPAAYHPSSELTPFAQSRYPYLYPPRH</sequence>
<evidence type="ECO:0000259" key="1">
    <source>
        <dbReference type="Pfam" id="PF11001"/>
    </source>
</evidence>
<comment type="caution">
    <text evidence="2">The sequence shown here is derived from an EMBL/GenBank/DDBJ whole genome shotgun (WGS) entry which is preliminary data.</text>
</comment>
<accession>A0A2B7WI52</accession>
<evidence type="ECO:0000313" key="3">
    <source>
        <dbReference type="Proteomes" id="UP000224634"/>
    </source>
</evidence>
<dbReference type="PANTHER" id="PTHR36102">
    <property type="entry name" value="CHROMOSOME 10, WHOLE GENOME SHOTGUN SEQUENCE"/>
    <property type="match status" value="1"/>
</dbReference>
<evidence type="ECO:0000313" key="2">
    <source>
        <dbReference type="EMBL" id="PGG96238.1"/>
    </source>
</evidence>
<dbReference type="OrthoDB" id="5338458at2759"/>
<gene>
    <name evidence="2" type="ORF">AJ80_09852</name>
</gene>
<name>A0A2B7WI52_POLH7</name>
<dbReference type="EMBL" id="PDNA01000371">
    <property type="protein sequence ID" value="PGG96238.1"/>
    <property type="molecule type" value="Genomic_DNA"/>
</dbReference>
<reference evidence="2 3" key="1">
    <citation type="submission" date="2017-10" db="EMBL/GenBank/DDBJ databases">
        <title>Comparative genomics in systemic dimorphic fungi from Ajellomycetaceae.</title>
        <authorList>
            <person name="Munoz J.F."/>
            <person name="Mcewen J.G."/>
            <person name="Clay O.K."/>
            <person name="Cuomo C.A."/>
        </authorList>
    </citation>
    <scope>NUCLEOTIDE SEQUENCE [LARGE SCALE GENOMIC DNA]</scope>
    <source>
        <strain evidence="2 3">UAMH7299</strain>
    </source>
</reference>
<dbReference type="InterPro" id="IPR021264">
    <property type="entry name" value="AFUB_079030/YDR124W-like"/>
</dbReference>
<dbReference type="Proteomes" id="UP000224634">
    <property type="component" value="Unassembled WGS sequence"/>
</dbReference>
<dbReference type="STRING" id="1447883.A0A2B7WI52"/>
<feature type="domain" description="Subtelomeric hrmA-associated cluster protein AFUB-079030/YDR124W-like helical bundle" evidence="1">
    <location>
        <begin position="75"/>
        <end position="203"/>
    </location>
</feature>
<dbReference type="InterPro" id="IPR047092">
    <property type="entry name" value="AFUB_07903/YDR124W-like_hel"/>
</dbReference>
<keyword evidence="3" id="KW-1185">Reference proteome</keyword>
<protein>
    <recommendedName>
        <fullName evidence="1">Subtelomeric hrmA-associated cluster protein AFUB-079030/YDR124W-like helical bundle domain-containing protein</fullName>
    </recommendedName>
</protein>
<dbReference type="AlphaFoldDB" id="A0A2B7WI52"/>
<dbReference type="PANTHER" id="PTHR36102:SF1">
    <property type="entry name" value="YDR124W-LIKE HELICAL BUNDLE DOMAIN-CONTAINING PROTEIN"/>
    <property type="match status" value="1"/>
</dbReference>